<feature type="compositionally biased region" description="Basic and acidic residues" evidence="7">
    <location>
        <begin position="265"/>
        <end position="275"/>
    </location>
</feature>
<dbReference type="PANTHER" id="PTHR12907">
    <property type="entry name" value="EGL NINE HOMOLOG-RELATED"/>
    <property type="match status" value="1"/>
</dbReference>
<keyword evidence="10" id="KW-1185">Reference proteome</keyword>
<feature type="region of interest" description="Disordered" evidence="7">
    <location>
        <begin position="198"/>
        <end position="219"/>
    </location>
</feature>
<keyword evidence="3" id="KW-0847">Vitamin C</keyword>
<organism evidence="9 10">
    <name type="scientific">Skeletonema marinoi</name>
    <dbReference type="NCBI Taxonomy" id="267567"/>
    <lineage>
        <taxon>Eukaryota</taxon>
        <taxon>Sar</taxon>
        <taxon>Stramenopiles</taxon>
        <taxon>Ochrophyta</taxon>
        <taxon>Bacillariophyta</taxon>
        <taxon>Coscinodiscophyceae</taxon>
        <taxon>Thalassiosirophycidae</taxon>
        <taxon>Thalassiosirales</taxon>
        <taxon>Skeletonemataceae</taxon>
        <taxon>Skeletonema</taxon>
        <taxon>Skeletonema marinoi-dohrnii complex</taxon>
    </lineage>
</organism>
<feature type="region of interest" description="Disordered" evidence="7">
    <location>
        <begin position="134"/>
        <end position="156"/>
    </location>
</feature>
<reference evidence="9" key="1">
    <citation type="submission" date="2023-06" db="EMBL/GenBank/DDBJ databases">
        <title>Survivors Of The Sea: Transcriptome response of Skeletonema marinoi to long-term dormancy.</title>
        <authorList>
            <person name="Pinder M.I.M."/>
            <person name="Kourtchenko O."/>
            <person name="Robertson E.K."/>
            <person name="Larsson T."/>
            <person name="Maumus F."/>
            <person name="Osuna-Cruz C.M."/>
            <person name="Vancaester E."/>
            <person name="Stenow R."/>
            <person name="Vandepoele K."/>
            <person name="Ploug H."/>
            <person name="Bruchert V."/>
            <person name="Godhe A."/>
            <person name="Topel M."/>
        </authorList>
    </citation>
    <scope>NUCLEOTIDE SEQUENCE</scope>
    <source>
        <strain evidence="9">R05AC</strain>
    </source>
</reference>
<name>A0AAD8Y634_9STRA</name>
<dbReference type="EC" id="1.14.11.-" evidence="9"/>
<dbReference type="InterPro" id="IPR051559">
    <property type="entry name" value="HIF_prolyl_hydroxylases"/>
</dbReference>
<dbReference type="AlphaFoldDB" id="A0AAD8Y634"/>
<evidence type="ECO:0000256" key="7">
    <source>
        <dbReference type="SAM" id="MobiDB-lite"/>
    </source>
</evidence>
<dbReference type="Pfam" id="PF13640">
    <property type="entry name" value="2OG-FeII_Oxy_3"/>
    <property type="match status" value="1"/>
</dbReference>
<evidence type="ECO:0000313" key="9">
    <source>
        <dbReference type="EMBL" id="KAK1739893.1"/>
    </source>
</evidence>
<dbReference type="InterPro" id="IPR006620">
    <property type="entry name" value="Pro_4_hyd_alph"/>
</dbReference>
<accession>A0AAD8Y634</accession>
<evidence type="ECO:0000313" key="10">
    <source>
        <dbReference type="Proteomes" id="UP001224775"/>
    </source>
</evidence>
<feature type="region of interest" description="Disordered" evidence="7">
    <location>
        <begin position="265"/>
        <end position="302"/>
    </location>
</feature>
<feature type="region of interest" description="Disordered" evidence="7">
    <location>
        <begin position="46"/>
        <end position="71"/>
    </location>
</feature>
<keyword evidence="6" id="KW-0408">Iron</keyword>
<dbReference type="InterPro" id="IPR044862">
    <property type="entry name" value="Pro_4_hyd_alph_FE2OG_OXY"/>
</dbReference>
<dbReference type="GO" id="GO:0071456">
    <property type="term" value="P:cellular response to hypoxia"/>
    <property type="evidence" value="ECO:0007669"/>
    <property type="project" value="TreeGrafter"/>
</dbReference>
<evidence type="ECO:0000256" key="3">
    <source>
        <dbReference type="ARBA" id="ARBA00022896"/>
    </source>
</evidence>
<dbReference type="EMBL" id="JATAAI010000017">
    <property type="protein sequence ID" value="KAK1739893.1"/>
    <property type="molecule type" value="Genomic_DNA"/>
</dbReference>
<dbReference type="Gene3D" id="2.60.120.620">
    <property type="entry name" value="q2cbj1_9rhob like domain"/>
    <property type="match status" value="1"/>
</dbReference>
<dbReference type="PANTHER" id="PTHR12907:SF26">
    <property type="entry name" value="HIF PROLYL HYDROXYLASE, ISOFORM C"/>
    <property type="match status" value="1"/>
</dbReference>
<keyword evidence="2" id="KW-0479">Metal-binding</keyword>
<evidence type="ECO:0000256" key="5">
    <source>
        <dbReference type="ARBA" id="ARBA00023002"/>
    </source>
</evidence>
<protein>
    <submittedName>
        <fullName evidence="9">2OG-Fe(II) oxygenase</fullName>
        <ecNumber evidence="9">1.14.11.-</ecNumber>
    </submittedName>
</protein>
<feature type="compositionally biased region" description="Basic and acidic residues" evidence="7">
    <location>
        <begin position="57"/>
        <end position="71"/>
    </location>
</feature>
<dbReference type="SMART" id="SM00702">
    <property type="entry name" value="P4Hc"/>
    <property type="match status" value="1"/>
</dbReference>
<gene>
    <name evidence="9" type="ORF">QTG54_009652</name>
</gene>
<sequence>MASPPPPPIDTSPIPEGRVSITPNLLSKQQVEELLNDAKNLHRKGVFVPGGLRRRKNTDVHRNGTSADDMKTTTDATTRICDICGIFDDAEAAGPSDARDDLLDLMGDLRELLQLDLGVRLSESMELQYLRYPGGDGSSKKKKSGFYGRHFDSSPEDEKTCRRKVSLLLYLNDETWDVKKDGGVLRAYLPRQQLLQQESKSVKKRKRNSDGLVEEGVGTQDITPKGGTLVLFDSASVEHEVLPTYRERWAVVGWFLGEDISTVERRKNHRLEGQKRSSQPSHHSGEDQQRRKKKKKRRRRGG</sequence>
<proteinExistence type="predicted"/>
<dbReference type="InterPro" id="IPR005123">
    <property type="entry name" value="Oxoglu/Fe-dep_dioxygenase_dom"/>
</dbReference>
<keyword evidence="5 9" id="KW-0560">Oxidoreductase</keyword>
<comment type="cofactor">
    <cofactor evidence="1">
        <name>L-ascorbate</name>
        <dbReference type="ChEBI" id="CHEBI:38290"/>
    </cofactor>
</comment>
<feature type="compositionally biased region" description="Pro residues" evidence="7">
    <location>
        <begin position="1"/>
        <end position="10"/>
    </location>
</feature>
<dbReference type="GO" id="GO:0031418">
    <property type="term" value="F:L-ascorbic acid binding"/>
    <property type="evidence" value="ECO:0007669"/>
    <property type="project" value="UniProtKB-KW"/>
</dbReference>
<dbReference type="Proteomes" id="UP001224775">
    <property type="component" value="Unassembled WGS sequence"/>
</dbReference>
<feature type="domain" description="Fe2OG dioxygenase" evidence="8">
    <location>
        <begin position="123"/>
        <end position="257"/>
    </location>
</feature>
<comment type="caution">
    <text evidence="9">The sequence shown here is derived from an EMBL/GenBank/DDBJ whole genome shotgun (WGS) entry which is preliminary data.</text>
</comment>
<evidence type="ECO:0000256" key="1">
    <source>
        <dbReference type="ARBA" id="ARBA00001961"/>
    </source>
</evidence>
<evidence type="ECO:0000256" key="2">
    <source>
        <dbReference type="ARBA" id="ARBA00022723"/>
    </source>
</evidence>
<dbReference type="GO" id="GO:0008198">
    <property type="term" value="F:ferrous iron binding"/>
    <property type="evidence" value="ECO:0007669"/>
    <property type="project" value="TreeGrafter"/>
</dbReference>
<feature type="compositionally biased region" description="Basic residues" evidence="7">
    <location>
        <begin position="290"/>
        <end position="302"/>
    </location>
</feature>
<evidence type="ECO:0000256" key="6">
    <source>
        <dbReference type="ARBA" id="ARBA00023004"/>
    </source>
</evidence>
<evidence type="ECO:0000256" key="4">
    <source>
        <dbReference type="ARBA" id="ARBA00022964"/>
    </source>
</evidence>
<keyword evidence="4" id="KW-0223">Dioxygenase</keyword>
<dbReference type="PROSITE" id="PS51471">
    <property type="entry name" value="FE2OG_OXY"/>
    <property type="match status" value="1"/>
</dbReference>
<evidence type="ECO:0000259" key="8">
    <source>
        <dbReference type="PROSITE" id="PS51471"/>
    </source>
</evidence>
<feature type="region of interest" description="Disordered" evidence="7">
    <location>
        <begin position="1"/>
        <end position="20"/>
    </location>
</feature>
<dbReference type="GO" id="GO:0031543">
    <property type="term" value="F:peptidyl-proline dioxygenase activity"/>
    <property type="evidence" value="ECO:0007669"/>
    <property type="project" value="TreeGrafter"/>
</dbReference>